<feature type="region of interest" description="Disordered" evidence="1">
    <location>
        <begin position="62"/>
        <end position="109"/>
    </location>
</feature>
<evidence type="ECO:0000313" key="3">
    <source>
        <dbReference type="Proteomes" id="UP001249851"/>
    </source>
</evidence>
<protein>
    <submittedName>
        <fullName evidence="2">Uncharacterized protein</fullName>
    </submittedName>
</protein>
<reference evidence="2" key="1">
    <citation type="journal article" date="2023" name="G3 (Bethesda)">
        <title>Whole genome assembly and annotation of the endangered Caribbean coral Acropora cervicornis.</title>
        <authorList>
            <person name="Selwyn J.D."/>
            <person name="Vollmer S.V."/>
        </authorList>
    </citation>
    <scope>NUCLEOTIDE SEQUENCE</scope>
    <source>
        <strain evidence="2">K2</strain>
    </source>
</reference>
<proteinExistence type="predicted"/>
<accession>A0AAD9R1E2</accession>
<dbReference type="EMBL" id="JARQWQ010000006">
    <property type="protein sequence ID" value="KAK2571363.1"/>
    <property type="molecule type" value="Genomic_DNA"/>
</dbReference>
<dbReference type="AlphaFoldDB" id="A0AAD9R1E2"/>
<keyword evidence="3" id="KW-1185">Reference proteome</keyword>
<dbReference type="Proteomes" id="UP001249851">
    <property type="component" value="Unassembled WGS sequence"/>
</dbReference>
<evidence type="ECO:0000256" key="1">
    <source>
        <dbReference type="SAM" id="MobiDB-lite"/>
    </source>
</evidence>
<sequence length="109" mass="12368">MGEELERELVVMGNQMLSVANNFRETQQPLLQVNDSNRLEDIQLIARGRAVGIQYEFAHPGVQETEDDRRKRKRRKQRRVSDGERGLCAVIGDLPPPPRAGSSQLEDEA</sequence>
<organism evidence="2 3">
    <name type="scientific">Acropora cervicornis</name>
    <name type="common">Staghorn coral</name>
    <dbReference type="NCBI Taxonomy" id="6130"/>
    <lineage>
        <taxon>Eukaryota</taxon>
        <taxon>Metazoa</taxon>
        <taxon>Cnidaria</taxon>
        <taxon>Anthozoa</taxon>
        <taxon>Hexacorallia</taxon>
        <taxon>Scleractinia</taxon>
        <taxon>Astrocoeniina</taxon>
        <taxon>Acroporidae</taxon>
        <taxon>Acropora</taxon>
    </lineage>
</organism>
<gene>
    <name evidence="2" type="ORF">P5673_003950</name>
</gene>
<name>A0AAD9R1E2_ACRCE</name>
<comment type="caution">
    <text evidence="2">The sequence shown here is derived from an EMBL/GenBank/DDBJ whole genome shotgun (WGS) entry which is preliminary data.</text>
</comment>
<evidence type="ECO:0000313" key="2">
    <source>
        <dbReference type="EMBL" id="KAK2571363.1"/>
    </source>
</evidence>
<reference evidence="2" key="2">
    <citation type="journal article" date="2023" name="Science">
        <title>Genomic signatures of disease resistance in endangered staghorn corals.</title>
        <authorList>
            <person name="Vollmer S.V."/>
            <person name="Selwyn J.D."/>
            <person name="Despard B.A."/>
            <person name="Roesel C.L."/>
        </authorList>
    </citation>
    <scope>NUCLEOTIDE SEQUENCE</scope>
    <source>
        <strain evidence="2">K2</strain>
    </source>
</reference>